<reference evidence="2" key="2">
    <citation type="submission" date="2021-02" db="UniProtKB">
        <authorList>
            <consortium name="EnsemblMetazoa"/>
        </authorList>
    </citation>
    <scope>IDENTIFICATION</scope>
    <source>
        <strain evidence="2">JHB</strain>
    </source>
</reference>
<dbReference type="EnsemblMetazoa" id="CPIJ010475-RA">
    <property type="protein sequence ID" value="CPIJ010475-PA"/>
    <property type="gene ID" value="CPIJ010475"/>
</dbReference>
<dbReference type="GO" id="GO:0070822">
    <property type="term" value="C:Sin3-type complex"/>
    <property type="evidence" value="ECO:0007669"/>
    <property type="project" value="TreeGrafter"/>
</dbReference>
<keyword evidence="3" id="KW-1185">Reference proteome</keyword>
<evidence type="ECO:0000313" key="3">
    <source>
        <dbReference type="Proteomes" id="UP000002320"/>
    </source>
</evidence>
<protein>
    <submittedName>
        <fullName evidence="1 2">Sin3a-associated protein sap130</fullName>
    </submittedName>
</protein>
<name>B0WTM2_CULQU</name>
<evidence type="ECO:0000313" key="2">
    <source>
        <dbReference type="EnsemblMetazoa" id="CPIJ010475-PA"/>
    </source>
</evidence>
<evidence type="ECO:0000313" key="1">
    <source>
        <dbReference type="EMBL" id="EDS34475.1"/>
    </source>
</evidence>
<sequence>MQRSKIITDGINEARTQIMKIFDHKTHVSDIIQRCASKRNFKKREKT</sequence>
<reference evidence="1" key="1">
    <citation type="submission" date="2007-03" db="EMBL/GenBank/DDBJ databases">
        <title>Annotation of Culex pipiens quinquefasciatus.</title>
        <authorList>
            <consortium name="The Broad Institute Genome Sequencing Platform"/>
            <person name="Atkinson P.W."/>
            <person name="Hemingway J."/>
            <person name="Christensen B.M."/>
            <person name="Higgs S."/>
            <person name="Kodira C."/>
            <person name="Hannick L."/>
            <person name="Megy K."/>
            <person name="O'Leary S."/>
            <person name="Pearson M."/>
            <person name="Haas B.J."/>
            <person name="Mauceli E."/>
            <person name="Wortman J.R."/>
            <person name="Lee N.H."/>
            <person name="Guigo R."/>
            <person name="Stanke M."/>
            <person name="Alvarado L."/>
            <person name="Amedeo P."/>
            <person name="Antoine C.H."/>
            <person name="Arensburger P."/>
            <person name="Bidwell S.L."/>
            <person name="Crawford M."/>
            <person name="Camaro F."/>
            <person name="Devon K."/>
            <person name="Engels R."/>
            <person name="Hammond M."/>
            <person name="Howarth C."/>
            <person name="Koehrsen M."/>
            <person name="Lawson D."/>
            <person name="Montgomery P."/>
            <person name="Nene V."/>
            <person name="Nusbaum C."/>
            <person name="Puiu D."/>
            <person name="Romero-Severson J."/>
            <person name="Severson D.W."/>
            <person name="Shumway M."/>
            <person name="Sisk P."/>
            <person name="Stolte C."/>
            <person name="Zeng Q."/>
            <person name="Eisenstadt E."/>
            <person name="Fraser-Liggett C."/>
            <person name="Strausberg R."/>
            <person name="Galagan J."/>
            <person name="Birren B."/>
            <person name="Collins F.H."/>
        </authorList>
    </citation>
    <scope>NUCLEOTIDE SEQUENCE [LARGE SCALE GENOMIC DNA]</scope>
    <source>
        <strain evidence="1">JHB</strain>
    </source>
</reference>
<dbReference type="HOGENOM" id="CLU_3175909_0_0_1"/>
<dbReference type="STRING" id="7176.B0WTM2"/>
<dbReference type="GO" id="GO:0000122">
    <property type="term" value="P:negative regulation of transcription by RNA polymerase II"/>
    <property type="evidence" value="ECO:0007669"/>
    <property type="project" value="TreeGrafter"/>
</dbReference>
<gene>
    <name evidence="2" type="primary">6043034</name>
    <name evidence="1" type="ORF">CpipJ_CPIJ010475</name>
</gene>
<dbReference type="PANTHER" id="PTHR13497">
    <property type="entry name" value="HISTONE DEACETYLASE COMPLEX SUBUNIT SAP130"/>
    <property type="match status" value="1"/>
</dbReference>
<dbReference type="InParanoid" id="B0WTM2"/>
<dbReference type="AlphaFoldDB" id="B0WTM2"/>
<dbReference type="InterPro" id="IPR024137">
    <property type="entry name" value="His_deAcase_cplx_SAP130"/>
</dbReference>
<dbReference type="EMBL" id="DS232089">
    <property type="protein sequence ID" value="EDS34475.1"/>
    <property type="molecule type" value="Genomic_DNA"/>
</dbReference>
<proteinExistence type="predicted"/>
<accession>B0WTM2</accession>
<dbReference type="VEuPathDB" id="VectorBase:CQUJHB015015"/>
<organism>
    <name type="scientific">Culex quinquefasciatus</name>
    <name type="common">Southern house mosquito</name>
    <name type="synonym">Culex pungens</name>
    <dbReference type="NCBI Taxonomy" id="7176"/>
    <lineage>
        <taxon>Eukaryota</taxon>
        <taxon>Metazoa</taxon>
        <taxon>Ecdysozoa</taxon>
        <taxon>Arthropoda</taxon>
        <taxon>Hexapoda</taxon>
        <taxon>Insecta</taxon>
        <taxon>Pterygota</taxon>
        <taxon>Neoptera</taxon>
        <taxon>Endopterygota</taxon>
        <taxon>Diptera</taxon>
        <taxon>Nematocera</taxon>
        <taxon>Culicoidea</taxon>
        <taxon>Culicidae</taxon>
        <taxon>Culicinae</taxon>
        <taxon>Culicini</taxon>
        <taxon>Culex</taxon>
        <taxon>Culex</taxon>
    </lineage>
</organism>
<dbReference type="PANTHER" id="PTHR13497:SF3">
    <property type="entry name" value="HISTONE DEACETYLASE COMPLEX SUBUNIT SAP130"/>
    <property type="match status" value="1"/>
</dbReference>
<dbReference type="VEuPathDB" id="VectorBase:CPIJ010475"/>
<dbReference type="Proteomes" id="UP000002320">
    <property type="component" value="Unassembled WGS sequence"/>
</dbReference>
<dbReference type="KEGG" id="cqu:CpipJ_CPIJ010475"/>
<dbReference type="OrthoDB" id="10048604at2759"/>